<organism evidence="1 2">
    <name type="scientific">[Emmonsia] crescens</name>
    <dbReference type="NCBI Taxonomy" id="73230"/>
    <lineage>
        <taxon>Eukaryota</taxon>
        <taxon>Fungi</taxon>
        <taxon>Dikarya</taxon>
        <taxon>Ascomycota</taxon>
        <taxon>Pezizomycotina</taxon>
        <taxon>Eurotiomycetes</taxon>
        <taxon>Eurotiomycetidae</taxon>
        <taxon>Onygenales</taxon>
        <taxon>Ajellomycetaceae</taxon>
        <taxon>Emergomyces</taxon>
    </lineage>
</organism>
<evidence type="ECO:0000313" key="2">
    <source>
        <dbReference type="Proteomes" id="UP000034164"/>
    </source>
</evidence>
<name>A0A0G2HQ31_9EURO</name>
<proteinExistence type="predicted"/>
<gene>
    <name evidence="1" type="ORF">EMCG_00789</name>
</gene>
<reference evidence="2" key="1">
    <citation type="journal article" date="2015" name="PLoS Genet.">
        <title>The dynamic genome and transcriptome of the human fungal pathogen Blastomyces and close relative Emmonsia.</title>
        <authorList>
            <person name="Munoz J.F."/>
            <person name="Gauthier G.M."/>
            <person name="Desjardins C.A."/>
            <person name="Gallo J.E."/>
            <person name="Holder J."/>
            <person name="Sullivan T.D."/>
            <person name="Marty A.J."/>
            <person name="Carmen J.C."/>
            <person name="Chen Z."/>
            <person name="Ding L."/>
            <person name="Gujja S."/>
            <person name="Magrini V."/>
            <person name="Misas E."/>
            <person name="Mitreva M."/>
            <person name="Priest M."/>
            <person name="Saif S."/>
            <person name="Whiston E.A."/>
            <person name="Young S."/>
            <person name="Zeng Q."/>
            <person name="Goldman W.E."/>
            <person name="Mardis E.R."/>
            <person name="Taylor J.W."/>
            <person name="McEwen J.G."/>
            <person name="Clay O.K."/>
            <person name="Klein B.S."/>
            <person name="Cuomo C.A."/>
        </authorList>
    </citation>
    <scope>NUCLEOTIDE SEQUENCE [LARGE SCALE GENOMIC DNA]</scope>
    <source>
        <strain evidence="2">UAMH 3008</strain>
    </source>
</reference>
<dbReference type="Gene3D" id="2.60.120.1390">
    <property type="match status" value="1"/>
</dbReference>
<comment type="caution">
    <text evidence="1">The sequence shown here is derived from an EMBL/GenBank/DDBJ whole genome shotgun (WGS) entry which is preliminary data.</text>
</comment>
<dbReference type="InterPro" id="IPR021345">
    <property type="entry name" value="DUF2961"/>
</dbReference>
<protein>
    <submittedName>
        <fullName evidence="1">Uncharacterized protein</fullName>
    </submittedName>
</protein>
<dbReference type="EMBL" id="LCZI01001580">
    <property type="protein sequence ID" value="KKZ60098.1"/>
    <property type="molecule type" value="Genomic_DNA"/>
</dbReference>
<dbReference type="Proteomes" id="UP000034164">
    <property type="component" value="Unassembled WGS sequence"/>
</dbReference>
<dbReference type="Pfam" id="PF11175">
    <property type="entry name" value="DUF2961"/>
    <property type="match status" value="1"/>
</dbReference>
<dbReference type="VEuPathDB" id="FungiDB:EMCG_00789"/>
<dbReference type="AlphaFoldDB" id="A0A0G2HQ31"/>
<evidence type="ECO:0000313" key="1">
    <source>
        <dbReference type="EMBL" id="KKZ60098.1"/>
    </source>
</evidence>
<accession>A0A0G2HQ31</accession>
<dbReference type="OrthoDB" id="3426554at2759"/>
<sequence length="156" mass="18622">MPFNKHARIEIENQNDKAYFQCFYIDYKLYQNPLSEDTLYFHAHWRREHPTNGWAPPEIQTNSLETQVPNLDGRNNYVILETHGAGQYIDYNHSVAHFQGTWWGESDDMIFIDDDTWSPSMHVTGGEDYFFQRWVMQKNAYPFCDITIHEEDVTNY</sequence>